<dbReference type="Pfam" id="PF00106">
    <property type="entry name" value="adh_short"/>
    <property type="match status" value="1"/>
</dbReference>
<reference evidence="4" key="1">
    <citation type="submission" date="2020-05" db="EMBL/GenBank/DDBJ databases">
        <authorList>
            <person name="Chiriac C."/>
            <person name="Salcher M."/>
            <person name="Ghai R."/>
            <person name="Kavagutti S V."/>
        </authorList>
    </citation>
    <scope>NUCLEOTIDE SEQUENCE</scope>
</reference>
<dbReference type="PRINTS" id="PR00080">
    <property type="entry name" value="SDRFAMILY"/>
</dbReference>
<name>A0A6J7INN8_9ZZZZ</name>
<dbReference type="Gene3D" id="3.40.50.720">
    <property type="entry name" value="NAD(P)-binding Rossmann-like Domain"/>
    <property type="match status" value="1"/>
</dbReference>
<dbReference type="EMBL" id="CAFBMK010000172">
    <property type="protein sequence ID" value="CAB4932326.1"/>
    <property type="molecule type" value="Genomic_DNA"/>
</dbReference>
<evidence type="ECO:0000256" key="1">
    <source>
        <dbReference type="ARBA" id="ARBA00006484"/>
    </source>
</evidence>
<dbReference type="PRINTS" id="PR00081">
    <property type="entry name" value="GDHRDH"/>
</dbReference>
<evidence type="ECO:0000256" key="2">
    <source>
        <dbReference type="ARBA" id="ARBA00023002"/>
    </source>
</evidence>
<dbReference type="InterPro" id="IPR057326">
    <property type="entry name" value="KR_dom"/>
</dbReference>
<organism evidence="4">
    <name type="scientific">freshwater metagenome</name>
    <dbReference type="NCBI Taxonomy" id="449393"/>
    <lineage>
        <taxon>unclassified sequences</taxon>
        <taxon>metagenomes</taxon>
        <taxon>ecological metagenomes</taxon>
    </lineage>
</organism>
<dbReference type="SMART" id="SM00822">
    <property type="entry name" value="PKS_KR"/>
    <property type="match status" value="1"/>
</dbReference>
<feature type="domain" description="Ketoreductase" evidence="3">
    <location>
        <begin position="14"/>
        <end position="206"/>
    </location>
</feature>
<dbReference type="PANTHER" id="PTHR44196">
    <property type="entry name" value="DEHYDROGENASE/REDUCTASE SDR FAMILY MEMBER 7B"/>
    <property type="match status" value="1"/>
</dbReference>
<dbReference type="GO" id="GO:0016020">
    <property type="term" value="C:membrane"/>
    <property type="evidence" value="ECO:0007669"/>
    <property type="project" value="TreeGrafter"/>
</dbReference>
<evidence type="ECO:0000259" key="3">
    <source>
        <dbReference type="SMART" id="SM00822"/>
    </source>
</evidence>
<dbReference type="InterPro" id="IPR020904">
    <property type="entry name" value="Sc_DH/Rdtase_CS"/>
</dbReference>
<dbReference type="CDD" id="cd05233">
    <property type="entry name" value="SDR_c"/>
    <property type="match status" value="1"/>
</dbReference>
<comment type="similarity">
    <text evidence="1">Belongs to the short-chain dehydrogenases/reductases (SDR) family.</text>
</comment>
<sequence>MTARSAPFRDLVGRRVLITGAARGIGAALARDLAGRGARVSVVGLEEDRLEALCAELEGATSTGDRATPPGTRHAWFSADVRDLDAVRAAVEGTVARFGGLDVVVANAGIVNLGTVAGSPTEDLLRTIDVNLQGVVRTVGAALQPIIDARGHVLVVSSASALGPTAGMAAYTASKAGVEAFADALSQELRPTGATVGCAYLSWVDTDLVRDVDELLPSMQLLRRRLPWPLRATTTPSDAAAALADGIRARARRTMVPGGIALLRWTRPAMTSRAGEAVMGLLGHRLIPRMDRESRALSRRFGANTPD</sequence>
<proteinExistence type="inferred from homology"/>
<dbReference type="GO" id="GO:0016491">
    <property type="term" value="F:oxidoreductase activity"/>
    <property type="evidence" value="ECO:0007669"/>
    <property type="project" value="UniProtKB-KW"/>
</dbReference>
<dbReference type="NCBIfam" id="NF004526">
    <property type="entry name" value="PRK05872.1"/>
    <property type="match status" value="1"/>
</dbReference>
<keyword evidence="2" id="KW-0560">Oxidoreductase</keyword>
<dbReference type="AlphaFoldDB" id="A0A6J7INN8"/>
<dbReference type="PANTHER" id="PTHR44196:SF1">
    <property type="entry name" value="DEHYDROGENASE_REDUCTASE SDR FAMILY MEMBER 7B"/>
    <property type="match status" value="1"/>
</dbReference>
<gene>
    <name evidence="4" type="ORF">UFOPK3564_02444</name>
</gene>
<evidence type="ECO:0000313" key="4">
    <source>
        <dbReference type="EMBL" id="CAB4932326.1"/>
    </source>
</evidence>
<protein>
    <submittedName>
        <fullName evidence="4">Unannotated protein</fullName>
    </submittedName>
</protein>
<dbReference type="PROSITE" id="PS00061">
    <property type="entry name" value="ADH_SHORT"/>
    <property type="match status" value="1"/>
</dbReference>
<accession>A0A6J7INN8</accession>
<dbReference type="SUPFAM" id="SSF51735">
    <property type="entry name" value="NAD(P)-binding Rossmann-fold domains"/>
    <property type="match status" value="1"/>
</dbReference>
<dbReference type="InterPro" id="IPR036291">
    <property type="entry name" value="NAD(P)-bd_dom_sf"/>
</dbReference>
<dbReference type="InterPro" id="IPR002347">
    <property type="entry name" value="SDR_fam"/>
</dbReference>